<dbReference type="PANTHER" id="PTHR43472:SF1">
    <property type="entry name" value="PHOSPHORIBOSYLAMINE--GLYCINE LIGASE, CHLOROPLASTIC"/>
    <property type="match status" value="1"/>
</dbReference>
<dbReference type="SUPFAM" id="SSF52440">
    <property type="entry name" value="PreATP-grasp domain"/>
    <property type="match status" value="1"/>
</dbReference>
<sequence>MNVAVIGSGGREHAIVKMLADSKAADNIIAIPGNAGMNDICEVMYRVDPNDFDAIAGICIEHQIDWVIIGPPEPLEKGLADFLIDEYGLTVFGPRRHEASIETSKIFTKQLLDKYNIPTADYKIFSNYNEAKNFLENTDFPVVIKHDGLGDITKVVVANNLDESIEALDHIAQFKAEDTLKIEPIIIEEYLDGEEFSLMVLVNEDVFHPFEIIAQDHKSAYKKGVGPNTDGMGAYAPVTHIDETIRQEAIDKLVAPTVQAMVEEGMNYFGVLYLGAMNTKDGVKVIEYNARFGDPEAQVLMSMLENDFLNMLEKLKRKEPFEMKWKEGYMAGVVLATKDYPYKENFGLPLEFPEELKKHMYISGVSQKEDGSYISSKGQVLMVCNHGDTIEKALDNVYENIQLIKYNDGDFYYREDIGHRALYRNK</sequence>
<comment type="similarity">
    <text evidence="9">Belongs to the GARS family.</text>
</comment>
<evidence type="ECO:0000256" key="10">
    <source>
        <dbReference type="ARBA" id="ARBA00042242"/>
    </source>
</evidence>
<dbReference type="GO" id="GO:0009113">
    <property type="term" value="P:purine nucleobase biosynthetic process"/>
    <property type="evidence" value="ECO:0007669"/>
    <property type="project" value="InterPro"/>
</dbReference>
<reference evidence="14 15" key="1">
    <citation type="submission" date="2020-08" db="EMBL/GenBank/DDBJ databases">
        <title>Genomic Encyclopedia of Type Strains, Phase IV (KMG-IV): sequencing the most valuable type-strain genomes for metagenomic binning, comparative biology and taxonomic classification.</title>
        <authorList>
            <person name="Goeker M."/>
        </authorList>
    </citation>
    <scope>NUCLEOTIDE SEQUENCE [LARGE SCALE GENOMIC DNA]</scope>
    <source>
        <strain evidence="14 15">DSM 19163</strain>
    </source>
</reference>
<dbReference type="Gene3D" id="3.30.470.20">
    <property type="entry name" value="ATP-grasp fold, B domain"/>
    <property type="match status" value="1"/>
</dbReference>
<dbReference type="InterPro" id="IPR011761">
    <property type="entry name" value="ATP-grasp"/>
</dbReference>
<comment type="caution">
    <text evidence="14">The sequence shown here is derived from an EMBL/GenBank/DDBJ whole genome shotgun (WGS) entry which is preliminary data.</text>
</comment>
<accession>A0A9Q2CZW3</accession>
<dbReference type="RefSeq" id="WP_183674038.1">
    <property type="nucleotide sequence ID" value="NZ_CBCRYX010000004.1"/>
</dbReference>
<evidence type="ECO:0000256" key="3">
    <source>
        <dbReference type="ARBA" id="ARBA00005174"/>
    </source>
</evidence>
<dbReference type="GO" id="GO:0046872">
    <property type="term" value="F:metal ion binding"/>
    <property type="evidence" value="ECO:0007669"/>
    <property type="project" value="InterPro"/>
</dbReference>
<dbReference type="InterPro" id="IPR020559">
    <property type="entry name" value="PRibGlycinamide_synth_CS"/>
</dbReference>
<proteinExistence type="inferred from homology"/>
<evidence type="ECO:0000256" key="1">
    <source>
        <dbReference type="ARBA" id="ARBA00001936"/>
    </source>
</evidence>
<organism evidence="14 15">
    <name type="scientific">Nosocomiicoccus ampullae</name>
    <dbReference type="NCBI Taxonomy" id="489910"/>
    <lineage>
        <taxon>Bacteria</taxon>
        <taxon>Bacillati</taxon>
        <taxon>Bacillota</taxon>
        <taxon>Bacilli</taxon>
        <taxon>Bacillales</taxon>
        <taxon>Staphylococcaceae</taxon>
        <taxon>Nosocomiicoccus</taxon>
    </lineage>
</organism>
<dbReference type="PANTHER" id="PTHR43472">
    <property type="entry name" value="PHOSPHORIBOSYLAMINE--GLYCINE LIGASE"/>
    <property type="match status" value="1"/>
</dbReference>
<dbReference type="InterPro" id="IPR037123">
    <property type="entry name" value="PRibGlycinamide_synth_C_sf"/>
</dbReference>
<evidence type="ECO:0000256" key="5">
    <source>
        <dbReference type="ARBA" id="ARBA00022598"/>
    </source>
</evidence>
<dbReference type="GO" id="GO:0005524">
    <property type="term" value="F:ATP binding"/>
    <property type="evidence" value="ECO:0007669"/>
    <property type="project" value="UniProtKB-UniRule"/>
</dbReference>
<dbReference type="SMART" id="SM01209">
    <property type="entry name" value="GARS_A"/>
    <property type="match status" value="1"/>
</dbReference>
<dbReference type="SMART" id="SM01210">
    <property type="entry name" value="GARS_C"/>
    <property type="match status" value="1"/>
</dbReference>
<dbReference type="PROSITE" id="PS00184">
    <property type="entry name" value="GARS"/>
    <property type="match status" value="1"/>
</dbReference>
<dbReference type="GO" id="GO:0006164">
    <property type="term" value="P:purine nucleotide biosynthetic process"/>
    <property type="evidence" value="ECO:0007669"/>
    <property type="project" value="UniProtKB-KW"/>
</dbReference>
<keyword evidence="7" id="KW-0658">Purine biosynthesis</keyword>
<name>A0A9Q2CZW3_9STAP</name>
<dbReference type="Pfam" id="PF02844">
    <property type="entry name" value="GARS_N"/>
    <property type="match status" value="1"/>
</dbReference>
<dbReference type="SUPFAM" id="SSF56059">
    <property type="entry name" value="Glutathione synthetase ATP-binding domain-like"/>
    <property type="match status" value="1"/>
</dbReference>
<dbReference type="AlphaFoldDB" id="A0A9Q2CZW3"/>
<dbReference type="GO" id="GO:0004637">
    <property type="term" value="F:phosphoribosylamine-glycine ligase activity"/>
    <property type="evidence" value="ECO:0007669"/>
    <property type="project" value="UniProtKB-EC"/>
</dbReference>
<evidence type="ECO:0000256" key="9">
    <source>
        <dbReference type="ARBA" id="ARBA00038345"/>
    </source>
</evidence>
<evidence type="ECO:0000313" key="15">
    <source>
        <dbReference type="Proteomes" id="UP000579136"/>
    </source>
</evidence>
<dbReference type="EMBL" id="JACHHF010000005">
    <property type="protein sequence ID" value="MBB5176101.1"/>
    <property type="molecule type" value="Genomic_DNA"/>
</dbReference>
<dbReference type="PROSITE" id="PS50975">
    <property type="entry name" value="ATP_GRASP"/>
    <property type="match status" value="1"/>
</dbReference>
<dbReference type="Pfam" id="PF02843">
    <property type="entry name" value="GARS_C"/>
    <property type="match status" value="1"/>
</dbReference>
<evidence type="ECO:0000256" key="11">
    <source>
        <dbReference type="ARBA" id="ARBA00042864"/>
    </source>
</evidence>
<dbReference type="Gene3D" id="3.40.50.20">
    <property type="match status" value="1"/>
</dbReference>
<evidence type="ECO:0000256" key="12">
    <source>
        <dbReference type="PROSITE-ProRule" id="PRU00409"/>
    </source>
</evidence>
<comment type="cofactor">
    <cofactor evidence="2">
        <name>Mg(2+)</name>
        <dbReference type="ChEBI" id="CHEBI:18420"/>
    </cofactor>
</comment>
<keyword evidence="6 12" id="KW-0547">Nucleotide-binding</keyword>
<evidence type="ECO:0000256" key="8">
    <source>
        <dbReference type="ARBA" id="ARBA00022840"/>
    </source>
</evidence>
<dbReference type="InterPro" id="IPR020560">
    <property type="entry name" value="PRibGlycinamide_synth_C-dom"/>
</dbReference>
<dbReference type="InterPro" id="IPR016185">
    <property type="entry name" value="PreATP-grasp_dom_sf"/>
</dbReference>
<dbReference type="InterPro" id="IPR000115">
    <property type="entry name" value="PRibGlycinamide_synth"/>
</dbReference>
<dbReference type="Proteomes" id="UP000579136">
    <property type="component" value="Unassembled WGS sequence"/>
</dbReference>
<evidence type="ECO:0000256" key="7">
    <source>
        <dbReference type="ARBA" id="ARBA00022755"/>
    </source>
</evidence>
<protein>
    <recommendedName>
        <fullName evidence="4">phosphoribosylamine--glycine ligase</fullName>
        <ecNumber evidence="4">6.3.4.13</ecNumber>
    </recommendedName>
    <alternativeName>
        <fullName evidence="10">Glycinamide ribonucleotide synthetase</fullName>
    </alternativeName>
    <alternativeName>
        <fullName evidence="11">Phosphoribosylglycinamide synthetase</fullName>
    </alternativeName>
</protein>
<evidence type="ECO:0000256" key="6">
    <source>
        <dbReference type="ARBA" id="ARBA00022741"/>
    </source>
</evidence>
<keyword evidence="5 14" id="KW-0436">Ligase</keyword>
<evidence type="ECO:0000259" key="13">
    <source>
        <dbReference type="PROSITE" id="PS50975"/>
    </source>
</evidence>
<comment type="cofactor">
    <cofactor evidence="1">
        <name>Mn(2+)</name>
        <dbReference type="ChEBI" id="CHEBI:29035"/>
    </cofactor>
</comment>
<dbReference type="InterPro" id="IPR013815">
    <property type="entry name" value="ATP_grasp_subdomain_1"/>
</dbReference>
<dbReference type="InterPro" id="IPR020562">
    <property type="entry name" value="PRibGlycinamide_synth_N"/>
</dbReference>
<evidence type="ECO:0000313" key="14">
    <source>
        <dbReference type="EMBL" id="MBB5176101.1"/>
    </source>
</evidence>
<dbReference type="NCBIfam" id="TIGR00877">
    <property type="entry name" value="purD"/>
    <property type="match status" value="1"/>
</dbReference>
<evidence type="ECO:0000256" key="4">
    <source>
        <dbReference type="ARBA" id="ARBA00013255"/>
    </source>
</evidence>
<keyword evidence="8 12" id="KW-0067">ATP-binding</keyword>
<dbReference type="SUPFAM" id="SSF51246">
    <property type="entry name" value="Rudiment single hybrid motif"/>
    <property type="match status" value="1"/>
</dbReference>
<dbReference type="Gene3D" id="3.30.1490.20">
    <property type="entry name" value="ATP-grasp fold, A domain"/>
    <property type="match status" value="1"/>
</dbReference>
<dbReference type="InterPro" id="IPR011054">
    <property type="entry name" value="Rudment_hybrid_motif"/>
</dbReference>
<gene>
    <name evidence="14" type="ORF">HNQ45_000988</name>
</gene>
<dbReference type="Gene3D" id="3.90.600.10">
    <property type="entry name" value="Phosphoribosylglycinamide synthetase, C-terminal domain"/>
    <property type="match status" value="1"/>
</dbReference>
<feature type="domain" description="ATP-grasp" evidence="13">
    <location>
        <begin position="109"/>
        <end position="317"/>
    </location>
</feature>
<keyword evidence="15" id="KW-1185">Reference proteome</keyword>
<dbReference type="InterPro" id="IPR020561">
    <property type="entry name" value="PRibGlycinamid_synth_ATP-grasp"/>
</dbReference>
<evidence type="ECO:0000256" key="2">
    <source>
        <dbReference type="ARBA" id="ARBA00001946"/>
    </source>
</evidence>
<dbReference type="Pfam" id="PF01071">
    <property type="entry name" value="GARS_A"/>
    <property type="match status" value="1"/>
</dbReference>
<dbReference type="EC" id="6.3.4.13" evidence="4"/>
<comment type="pathway">
    <text evidence="3">Purine metabolism; IMP biosynthesis via de novo pathway; N(1)-(5-phospho-D-ribosyl)glycinamide from 5-phospho-alpha-D-ribose 1-diphosphate: step 2/2.</text>
</comment>